<reference evidence="1 2" key="1">
    <citation type="submission" date="2024-09" db="EMBL/GenBank/DDBJ databases">
        <authorList>
            <person name="Sun Q."/>
            <person name="Mori K."/>
        </authorList>
    </citation>
    <scope>NUCLEOTIDE SEQUENCE [LARGE SCALE GENOMIC DNA]</scope>
    <source>
        <strain evidence="1 2">CECT 7908</strain>
    </source>
</reference>
<dbReference type="Proteomes" id="UP001589589">
    <property type="component" value="Unassembled WGS sequence"/>
</dbReference>
<dbReference type="EMBL" id="JBHMEX010000043">
    <property type="protein sequence ID" value="MFB9065292.1"/>
    <property type="molecule type" value="Genomic_DNA"/>
</dbReference>
<protein>
    <submittedName>
        <fullName evidence="1">Uncharacterized protein</fullName>
    </submittedName>
</protein>
<keyword evidence="2" id="KW-1185">Reference proteome</keyword>
<gene>
    <name evidence="1" type="ORF">ACFFUQ_14795</name>
</gene>
<evidence type="ECO:0000313" key="2">
    <source>
        <dbReference type="Proteomes" id="UP001589589"/>
    </source>
</evidence>
<name>A0ABV5FPJ3_9FLAO</name>
<comment type="caution">
    <text evidence="1">The sequence shown here is derived from an EMBL/GenBank/DDBJ whole genome shotgun (WGS) entry which is preliminary data.</text>
</comment>
<dbReference type="RefSeq" id="WP_290260369.1">
    <property type="nucleotide sequence ID" value="NZ_JAUFQQ010000003.1"/>
</dbReference>
<proteinExistence type="predicted"/>
<organism evidence="1 2">
    <name type="scientific">Flavobacterium branchiarum</name>
    <dbReference type="NCBI Taxonomy" id="1114870"/>
    <lineage>
        <taxon>Bacteria</taxon>
        <taxon>Pseudomonadati</taxon>
        <taxon>Bacteroidota</taxon>
        <taxon>Flavobacteriia</taxon>
        <taxon>Flavobacteriales</taxon>
        <taxon>Flavobacteriaceae</taxon>
        <taxon>Flavobacterium</taxon>
    </lineage>
</organism>
<sequence>MSHITSKLDSGTQTGQNFHNHSNLCIDLDHLDFTKQNYHATTLARIEAGVANPKESFLRSKYGMLWFKNSEAISEVL</sequence>
<accession>A0ABV5FPJ3</accession>
<evidence type="ECO:0000313" key="1">
    <source>
        <dbReference type="EMBL" id="MFB9065292.1"/>
    </source>
</evidence>